<dbReference type="PANTHER" id="PTHR45228:SF1">
    <property type="entry name" value="CYCLIC DI-GMP PHOSPHODIESTERASE TM_0186"/>
    <property type="match status" value="1"/>
</dbReference>
<accession>A0AAP2C7L6</accession>
<dbReference type="InterPro" id="IPR037522">
    <property type="entry name" value="HD_GYP_dom"/>
</dbReference>
<dbReference type="InterPro" id="IPR011006">
    <property type="entry name" value="CheY-like_superfamily"/>
</dbReference>
<evidence type="ECO:0000313" key="4">
    <source>
        <dbReference type="EMBL" id="MBS7455921.1"/>
    </source>
</evidence>
<dbReference type="CDD" id="cd17551">
    <property type="entry name" value="REC_RpfG-like"/>
    <property type="match status" value="1"/>
</dbReference>
<dbReference type="Proteomes" id="UP000675747">
    <property type="component" value="Unassembled WGS sequence"/>
</dbReference>
<evidence type="ECO:0000256" key="1">
    <source>
        <dbReference type="PROSITE-ProRule" id="PRU00169"/>
    </source>
</evidence>
<feature type="domain" description="Response regulatory" evidence="2">
    <location>
        <begin position="26"/>
        <end position="144"/>
    </location>
</feature>
<organism evidence="4 5">
    <name type="scientific">Coralloluteibacterium stylophorae</name>
    <dbReference type="NCBI Taxonomy" id="1776034"/>
    <lineage>
        <taxon>Bacteria</taxon>
        <taxon>Pseudomonadati</taxon>
        <taxon>Pseudomonadota</taxon>
        <taxon>Gammaproteobacteria</taxon>
        <taxon>Lysobacterales</taxon>
        <taxon>Lysobacteraceae</taxon>
        <taxon>Coralloluteibacterium</taxon>
    </lineage>
</organism>
<gene>
    <name evidence="4" type="ORF">KB893_002080</name>
</gene>
<sequence>MRGAGYAPVAAGECGAPHASEDLPVNVLIVDDLPSQRTMLRHVIEDISSGIQVTDFGDPVEALLWSQSAHPDLLLLDYRMPKLDGLEFARRFRRPLTHRDVPIVLITVVGDEPVRNAALDAGVIDFMVKPIKPRELRARCRNLLELRQQQQSLKSRTRLLERQLLSSMHELEERERDILLRLARATEHRSGAAGYQMERMARYAGLLAETLGLPDEEVRMIELAAPLNDIGKIGVSDAILQKPGPLDAEEFEAIKRHPRIGHDILSDSRSRFVQAGALIALHYQERWDGGGYPAGLKGAAIPVQARIVAVADVLDALTSPRPWRDAWTLAEALAHIEAEAGRQFDPDVVRALLSRRAQVEELHGNFSGGAVLPPARGQA</sequence>
<feature type="modified residue" description="4-aspartylphosphate" evidence="1">
    <location>
        <position position="77"/>
    </location>
</feature>
<comment type="caution">
    <text evidence="4">The sequence shown here is derived from an EMBL/GenBank/DDBJ whole genome shotgun (WGS) entry which is preliminary data.</text>
</comment>
<reference evidence="4 5" key="1">
    <citation type="journal article" date="2021" name="Microbiol. Resour. Announc.">
        <title>Draft Genome Sequence of Coralloluteibacterium stylophorae LMG 29479T.</title>
        <authorList>
            <person name="Karlyshev A.V."/>
            <person name="Kudryashova E.B."/>
            <person name="Ariskina E.V."/>
            <person name="Conroy A.P."/>
            <person name="Abidueva E.Y."/>
        </authorList>
    </citation>
    <scope>NUCLEOTIDE SEQUENCE [LARGE SCALE GENOMIC DNA]</scope>
    <source>
        <strain evidence="4 5">LMG 29479</strain>
    </source>
</reference>
<dbReference type="CDD" id="cd00077">
    <property type="entry name" value="HDc"/>
    <property type="match status" value="1"/>
</dbReference>
<dbReference type="SUPFAM" id="SSF52172">
    <property type="entry name" value="CheY-like"/>
    <property type="match status" value="1"/>
</dbReference>
<dbReference type="Gene3D" id="1.10.3210.10">
    <property type="entry name" value="Hypothetical protein af1432"/>
    <property type="match status" value="1"/>
</dbReference>
<dbReference type="SUPFAM" id="SSF109604">
    <property type="entry name" value="HD-domain/PDEase-like"/>
    <property type="match status" value="1"/>
</dbReference>
<dbReference type="Gene3D" id="3.40.50.2300">
    <property type="match status" value="1"/>
</dbReference>
<evidence type="ECO:0000313" key="5">
    <source>
        <dbReference type="Proteomes" id="UP000675747"/>
    </source>
</evidence>
<protein>
    <submittedName>
        <fullName evidence="4">Response regulator</fullName>
    </submittedName>
</protein>
<dbReference type="InterPro" id="IPR052020">
    <property type="entry name" value="Cyclic_di-GMP/3'3'-cGAMP_PDE"/>
</dbReference>
<keyword evidence="1" id="KW-0597">Phosphoprotein</keyword>
<evidence type="ECO:0000259" key="3">
    <source>
        <dbReference type="PROSITE" id="PS51832"/>
    </source>
</evidence>
<keyword evidence="5" id="KW-1185">Reference proteome</keyword>
<proteinExistence type="predicted"/>
<dbReference type="InterPro" id="IPR003607">
    <property type="entry name" value="HD/PDEase_dom"/>
</dbReference>
<dbReference type="RefSeq" id="WP_213173361.1">
    <property type="nucleotide sequence ID" value="NZ_JAGQFT020000001.1"/>
</dbReference>
<dbReference type="EMBL" id="JAGQFT020000001">
    <property type="protein sequence ID" value="MBS7455921.1"/>
    <property type="molecule type" value="Genomic_DNA"/>
</dbReference>
<dbReference type="Pfam" id="PF00072">
    <property type="entry name" value="Response_reg"/>
    <property type="match status" value="1"/>
</dbReference>
<feature type="domain" description="HD-GYP" evidence="3">
    <location>
        <begin position="171"/>
        <end position="368"/>
    </location>
</feature>
<dbReference type="GO" id="GO:0008081">
    <property type="term" value="F:phosphoric diester hydrolase activity"/>
    <property type="evidence" value="ECO:0007669"/>
    <property type="project" value="UniProtKB-ARBA"/>
</dbReference>
<dbReference type="InterPro" id="IPR001789">
    <property type="entry name" value="Sig_transdc_resp-reg_receiver"/>
</dbReference>
<dbReference type="SMART" id="SM00448">
    <property type="entry name" value="REC"/>
    <property type="match status" value="1"/>
</dbReference>
<dbReference type="AlphaFoldDB" id="A0AAP2C7L6"/>
<dbReference type="Pfam" id="PF13487">
    <property type="entry name" value="HD_5"/>
    <property type="match status" value="1"/>
</dbReference>
<dbReference type="PROSITE" id="PS50110">
    <property type="entry name" value="RESPONSE_REGULATORY"/>
    <property type="match status" value="1"/>
</dbReference>
<dbReference type="PROSITE" id="PS51832">
    <property type="entry name" value="HD_GYP"/>
    <property type="match status" value="1"/>
</dbReference>
<dbReference type="GO" id="GO:0000160">
    <property type="term" value="P:phosphorelay signal transduction system"/>
    <property type="evidence" value="ECO:0007669"/>
    <property type="project" value="InterPro"/>
</dbReference>
<evidence type="ECO:0000259" key="2">
    <source>
        <dbReference type="PROSITE" id="PS50110"/>
    </source>
</evidence>
<name>A0AAP2C7L6_9GAMM</name>
<dbReference type="PANTHER" id="PTHR45228">
    <property type="entry name" value="CYCLIC DI-GMP PHOSPHODIESTERASE TM_0186-RELATED"/>
    <property type="match status" value="1"/>
</dbReference>